<comment type="similarity">
    <text evidence="3">In the N-terminal section; belongs to the FlgJ family.</text>
</comment>
<evidence type="ECO:0000256" key="8">
    <source>
        <dbReference type="ARBA" id="ARBA00022801"/>
    </source>
</evidence>
<comment type="caution">
    <text evidence="13">The sequence shown here is derived from an EMBL/GenBank/DDBJ whole genome shotgun (WGS) entry which is preliminary data.</text>
</comment>
<dbReference type="PANTHER" id="PTHR33308">
    <property type="entry name" value="PEPTIDOGLYCAN HYDROLASE FLGJ"/>
    <property type="match status" value="1"/>
</dbReference>
<dbReference type="GO" id="GO:0004040">
    <property type="term" value="F:amidase activity"/>
    <property type="evidence" value="ECO:0007669"/>
    <property type="project" value="InterPro"/>
</dbReference>
<dbReference type="InterPro" id="IPR013377">
    <property type="entry name" value="FlgJ"/>
</dbReference>
<dbReference type="Gene3D" id="1.10.530.10">
    <property type="match status" value="1"/>
</dbReference>
<accession>A0A2A5T1F3</accession>
<evidence type="ECO:0000256" key="10">
    <source>
        <dbReference type="ARBA" id="ARBA00023316"/>
    </source>
</evidence>
<dbReference type="InterPro" id="IPR051056">
    <property type="entry name" value="Glycosyl_Hydrolase_73"/>
</dbReference>
<dbReference type="Pfam" id="PF10135">
    <property type="entry name" value="Rod-binding"/>
    <property type="match status" value="1"/>
</dbReference>
<evidence type="ECO:0000256" key="7">
    <source>
        <dbReference type="ARBA" id="ARBA00022795"/>
    </source>
</evidence>
<dbReference type="EMBL" id="NBYY01000028">
    <property type="protein sequence ID" value="PCS21971.1"/>
    <property type="molecule type" value="Genomic_DNA"/>
</dbReference>
<keyword evidence="6" id="KW-0574">Periplasm</keyword>
<evidence type="ECO:0000313" key="13">
    <source>
        <dbReference type="EMBL" id="PCS21971.1"/>
    </source>
</evidence>
<evidence type="ECO:0000256" key="4">
    <source>
        <dbReference type="ARBA" id="ARBA00007974"/>
    </source>
</evidence>
<evidence type="ECO:0000256" key="5">
    <source>
        <dbReference type="ARBA" id="ARBA00013433"/>
    </source>
</evidence>
<dbReference type="GO" id="GO:0071555">
    <property type="term" value="P:cell wall organization"/>
    <property type="evidence" value="ECO:0007669"/>
    <property type="project" value="UniProtKB-KW"/>
</dbReference>
<dbReference type="GeneID" id="66952200"/>
<evidence type="ECO:0000256" key="1">
    <source>
        <dbReference type="ARBA" id="ARBA00002954"/>
    </source>
</evidence>
<evidence type="ECO:0000313" key="14">
    <source>
        <dbReference type="Proteomes" id="UP000219020"/>
    </source>
</evidence>
<keyword evidence="13" id="KW-0966">Cell projection</keyword>
<dbReference type="GO" id="GO:0044780">
    <property type="term" value="P:bacterial-type flagellum assembly"/>
    <property type="evidence" value="ECO:0007669"/>
    <property type="project" value="InterPro"/>
</dbReference>
<name>A0A2A5T1F3_9GAMM</name>
<comment type="similarity">
    <text evidence="4">In the C-terminal section; belongs to the glycosyl hydrolase 73 family.</text>
</comment>
<gene>
    <name evidence="13" type="ORF">BTN49_2436</name>
</gene>
<evidence type="ECO:0000256" key="6">
    <source>
        <dbReference type="ARBA" id="ARBA00022764"/>
    </source>
</evidence>
<comment type="function">
    <text evidence="1">Flagellum-specific muramidase which hydrolyzes the peptidoglycan layer to assemble the rod structure in the periplasmic space.</text>
</comment>
<dbReference type="GO" id="GO:0042597">
    <property type="term" value="C:periplasmic space"/>
    <property type="evidence" value="ECO:0007669"/>
    <property type="project" value="UniProtKB-SubCell"/>
</dbReference>
<dbReference type="NCBIfam" id="TIGR02541">
    <property type="entry name" value="flagell_FlgJ"/>
    <property type="match status" value="1"/>
</dbReference>
<keyword evidence="10" id="KW-0961">Cell wall biogenesis/degradation</keyword>
<keyword evidence="9" id="KW-0326">Glycosidase</keyword>
<dbReference type="RefSeq" id="WP_097356937.1">
    <property type="nucleotide sequence ID" value="NZ_CAWNJE010000037.1"/>
</dbReference>
<evidence type="ECO:0000256" key="3">
    <source>
        <dbReference type="ARBA" id="ARBA00006880"/>
    </source>
</evidence>
<comment type="subcellular location">
    <subcellularLocation>
        <location evidence="2">Periplasm</location>
    </subcellularLocation>
</comment>
<keyword evidence="7" id="KW-1005">Bacterial flagellum biogenesis</keyword>
<evidence type="ECO:0000256" key="2">
    <source>
        <dbReference type="ARBA" id="ARBA00004418"/>
    </source>
</evidence>
<dbReference type="Proteomes" id="UP000219020">
    <property type="component" value="Unassembled WGS sequence"/>
</dbReference>
<keyword evidence="8" id="KW-0378">Hydrolase</keyword>
<protein>
    <recommendedName>
        <fullName evidence="5">Peptidoglycan hydrolase FlgJ</fullName>
    </recommendedName>
    <alternativeName>
        <fullName evidence="11">Muramidase FlgJ</fullName>
    </alternativeName>
</protein>
<reference evidence="14" key="1">
    <citation type="submission" date="2017-04" db="EMBL/GenBank/DDBJ databases">
        <title>Genome evolution of the luminous symbionts of deep sea anglerfish.</title>
        <authorList>
            <person name="Hendry T.A."/>
        </authorList>
    </citation>
    <scope>NUCLEOTIDE SEQUENCE [LARGE SCALE GENOMIC DNA]</scope>
</reference>
<dbReference type="GO" id="GO:0071973">
    <property type="term" value="P:bacterial-type flagellum-dependent cell motility"/>
    <property type="evidence" value="ECO:0007669"/>
    <property type="project" value="TreeGrafter"/>
</dbReference>
<evidence type="ECO:0000256" key="9">
    <source>
        <dbReference type="ARBA" id="ARBA00023295"/>
    </source>
</evidence>
<keyword evidence="14" id="KW-1185">Reference proteome</keyword>
<sequence>MSDPIDTGFIHDFSRLNVLRQKAIDGDRSGDALRVVAEQFESLFTHILFKSMREANEVFKSDMIDNRTSQFYQEMADEQMSSVFAREGALGLAELIIQQVKGLDSTKQMEGSVNLLRGRMNVLPTMSAVAIRPLEDEANTVAVELATAVTPSSHMRVRQNVEPLKIDVKGFKSPEEFVSQLTLYANRAARALGTDPAMLIAQAALETGWGKKIISNVRGNSRNLFNIKADPKWTGQKIVTQTLEFDGDIPVQQIASFRAYASYQDSFNDYVYFLKANPRYDTALQQSMEPDQFIRGLHQAGYSTDPHYPDKVISVFSRVKDLMGN</sequence>
<dbReference type="SMART" id="SM00047">
    <property type="entry name" value="LYZ2"/>
    <property type="match status" value="1"/>
</dbReference>
<dbReference type="AlphaFoldDB" id="A0A2A5T1F3"/>
<organism evidence="13 14">
    <name type="scientific">Candidatus Enterovibrio escicola</name>
    <dbReference type="NCBI Taxonomy" id="1927127"/>
    <lineage>
        <taxon>Bacteria</taxon>
        <taxon>Pseudomonadati</taxon>
        <taxon>Pseudomonadota</taxon>
        <taxon>Gammaproteobacteria</taxon>
        <taxon>Vibrionales</taxon>
        <taxon>Vibrionaceae</taxon>
        <taxon>Enterovibrio</taxon>
    </lineage>
</organism>
<dbReference type="GO" id="GO:0016798">
    <property type="term" value="F:hydrolase activity, acting on glycosyl bonds"/>
    <property type="evidence" value="ECO:0007669"/>
    <property type="project" value="UniProtKB-KW"/>
</dbReference>
<dbReference type="Pfam" id="PF01832">
    <property type="entry name" value="Glucosaminidase"/>
    <property type="match status" value="1"/>
</dbReference>
<dbReference type="PANTHER" id="PTHR33308:SF9">
    <property type="entry name" value="PEPTIDOGLYCAN HYDROLASE FLGJ"/>
    <property type="match status" value="1"/>
</dbReference>
<dbReference type="Gene3D" id="2.10.70.40">
    <property type="entry name" value="peptidoglycan hydrolase"/>
    <property type="match status" value="1"/>
</dbReference>
<proteinExistence type="inferred from homology"/>
<dbReference type="InterPro" id="IPR019301">
    <property type="entry name" value="Flagellar_prot_FlgJ_N"/>
</dbReference>
<dbReference type="InterPro" id="IPR002901">
    <property type="entry name" value="MGlyc_endo_b_GlcNAc-like_dom"/>
</dbReference>
<evidence type="ECO:0000256" key="11">
    <source>
        <dbReference type="ARBA" id="ARBA00030835"/>
    </source>
</evidence>
<keyword evidence="13" id="KW-0969">Cilium</keyword>
<dbReference type="OrthoDB" id="289937at2"/>
<keyword evidence="13" id="KW-0282">Flagellum</keyword>
<evidence type="ECO:0000259" key="12">
    <source>
        <dbReference type="SMART" id="SM00047"/>
    </source>
</evidence>
<feature type="domain" description="Mannosyl-glycoprotein endo-beta-N-acetylglucosamidase-like" evidence="12">
    <location>
        <begin position="167"/>
        <end position="321"/>
    </location>
</feature>